<comment type="caution">
    <text evidence="11">The sequence shown here is derived from an EMBL/GenBank/DDBJ whole genome shotgun (WGS) entry which is preliminary data.</text>
</comment>
<organism evidence="11 12">
    <name type="scientific">Talaromyces amestolkiae</name>
    <dbReference type="NCBI Taxonomy" id="1196081"/>
    <lineage>
        <taxon>Eukaryota</taxon>
        <taxon>Fungi</taxon>
        <taxon>Dikarya</taxon>
        <taxon>Ascomycota</taxon>
        <taxon>Pezizomycotina</taxon>
        <taxon>Eurotiomycetes</taxon>
        <taxon>Eurotiomycetidae</taxon>
        <taxon>Eurotiales</taxon>
        <taxon>Trichocomaceae</taxon>
        <taxon>Talaromyces</taxon>
        <taxon>Talaromyces sect. Talaromyces</taxon>
    </lineage>
</organism>
<evidence type="ECO:0000259" key="8">
    <source>
        <dbReference type="SMART" id="SM01030"/>
    </source>
</evidence>
<feature type="compositionally biased region" description="Basic and acidic residues" evidence="7">
    <location>
        <begin position="859"/>
        <end position="877"/>
    </location>
</feature>
<dbReference type="OrthoDB" id="300780at2759"/>
<dbReference type="EMBL" id="MIKG01000003">
    <property type="protein sequence ID" value="RAO66415.1"/>
    <property type="molecule type" value="Genomic_DNA"/>
</dbReference>
<dbReference type="SMART" id="SM01031">
    <property type="entry name" value="BHD_2"/>
    <property type="match status" value="1"/>
</dbReference>
<feature type="domain" description="Rad4 beta-hairpin" evidence="10">
    <location>
        <begin position="630"/>
        <end position="704"/>
    </location>
</feature>
<keyword evidence="6" id="KW-0539">Nucleus</keyword>
<feature type="region of interest" description="Disordered" evidence="7">
    <location>
        <begin position="916"/>
        <end position="1022"/>
    </location>
</feature>
<dbReference type="Pfam" id="PF10404">
    <property type="entry name" value="BHD_2"/>
    <property type="match status" value="1"/>
</dbReference>
<evidence type="ECO:0000256" key="1">
    <source>
        <dbReference type="ARBA" id="ARBA00004123"/>
    </source>
</evidence>
<dbReference type="SMART" id="SM01030">
    <property type="entry name" value="BHD_1"/>
    <property type="match status" value="1"/>
</dbReference>
<dbReference type="SMART" id="SM01032">
    <property type="entry name" value="BHD_3"/>
    <property type="match status" value="1"/>
</dbReference>
<dbReference type="Gene3D" id="2.20.20.110">
    <property type="entry name" value="Rad4, beta-hairpin domain BHD1"/>
    <property type="match status" value="1"/>
</dbReference>
<dbReference type="SUPFAM" id="SSF54001">
    <property type="entry name" value="Cysteine proteinases"/>
    <property type="match status" value="1"/>
</dbReference>
<feature type="compositionally biased region" description="Polar residues" evidence="7">
    <location>
        <begin position="67"/>
        <end position="83"/>
    </location>
</feature>
<dbReference type="InterPro" id="IPR018327">
    <property type="entry name" value="BHD_2"/>
</dbReference>
<evidence type="ECO:0000256" key="4">
    <source>
        <dbReference type="ARBA" id="ARBA00023125"/>
    </source>
</evidence>
<dbReference type="InterPro" id="IPR018026">
    <property type="entry name" value="DNA_repair_Rad4-like"/>
</dbReference>
<reference evidence="11 12" key="1">
    <citation type="journal article" date="2017" name="Biotechnol. Biofuels">
        <title>Differential beta-glucosidase expression as a function of carbon source availability in Talaromyces amestolkiae: a genomic and proteomic approach.</title>
        <authorList>
            <person name="de Eugenio L.I."/>
            <person name="Mendez-Liter J.A."/>
            <person name="Nieto-Dominguez M."/>
            <person name="Alonso L."/>
            <person name="Gil-Munoz J."/>
            <person name="Barriuso J."/>
            <person name="Prieto A."/>
            <person name="Martinez M.J."/>
        </authorList>
    </citation>
    <scope>NUCLEOTIDE SEQUENCE [LARGE SCALE GENOMIC DNA]</scope>
    <source>
        <strain evidence="11 12">CIB</strain>
    </source>
</reference>
<evidence type="ECO:0000256" key="7">
    <source>
        <dbReference type="SAM" id="MobiDB-lite"/>
    </source>
</evidence>
<dbReference type="AlphaFoldDB" id="A0A364KS96"/>
<comment type="subcellular location">
    <subcellularLocation>
        <location evidence="1">Nucleus</location>
    </subcellularLocation>
</comment>
<feature type="region of interest" description="Disordered" evidence="7">
    <location>
        <begin position="749"/>
        <end position="901"/>
    </location>
</feature>
<evidence type="ECO:0000256" key="3">
    <source>
        <dbReference type="ARBA" id="ARBA00022763"/>
    </source>
</evidence>
<dbReference type="InterPro" id="IPR018328">
    <property type="entry name" value="Rad4_beta-hairpin_dom3"/>
</dbReference>
<dbReference type="GO" id="GO:0003697">
    <property type="term" value="F:single-stranded DNA binding"/>
    <property type="evidence" value="ECO:0007669"/>
    <property type="project" value="TreeGrafter"/>
</dbReference>
<dbReference type="GO" id="GO:0003684">
    <property type="term" value="F:damaged DNA binding"/>
    <property type="evidence" value="ECO:0007669"/>
    <property type="project" value="InterPro"/>
</dbReference>
<dbReference type="Gene3D" id="3.90.260.10">
    <property type="entry name" value="Transglutaminase-like"/>
    <property type="match status" value="1"/>
</dbReference>
<dbReference type="InterPro" id="IPR042488">
    <property type="entry name" value="Rad4_BHD3_sf"/>
</dbReference>
<feature type="region of interest" description="Disordered" evidence="7">
    <location>
        <begin position="339"/>
        <end position="381"/>
    </location>
</feature>
<keyword evidence="4" id="KW-0238">DNA-binding</keyword>
<evidence type="ECO:0000259" key="9">
    <source>
        <dbReference type="SMART" id="SM01031"/>
    </source>
</evidence>
<dbReference type="GO" id="GO:0006289">
    <property type="term" value="P:nucleotide-excision repair"/>
    <property type="evidence" value="ECO:0007669"/>
    <property type="project" value="InterPro"/>
</dbReference>
<dbReference type="NCBIfam" id="TIGR00605">
    <property type="entry name" value="rad4"/>
    <property type="match status" value="1"/>
</dbReference>
<dbReference type="GO" id="GO:0006298">
    <property type="term" value="P:mismatch repair"/>
    <property type="evidence" value="ECO:0007669"/>
    <property type="project" value="TreeGrafter"/>
</dbReference>
<gene>
    <name evidence="11" type="ORF">BHQ10_002427</name>
</gene>
<feature type="domain" description="Rad4 beta-hairpin" evidence="8">
    <location>
        <begin position="502"/>
        <end position="563"/>
    </location>
</feature>
<feature type="compositionally biased region" description="Low complexity" evidence="7">
    <location>
        <begin position="959"/>
        <end position="972"/>
    </location>
</feature>
<feature type="compositionally biased region" description="Basic and acidic residues" evidence="7">
    <location>
        <begin position="37"/>
        <end position="54"/>
    </location>
</feature>
<feature type="compositionally biased region" description="Polar residues" evidence="7">
    <location>
        <begin position="365"/>
        <end position="381"/>
    </location>
</feature>
<feature type="region of interest" description="Disordered" evidence="7">
    <location>
        <begin position="1"/>
        <end position="83"/>
    </location>
</feature>
<name>A0A364KS96_TALAM</name>
<dbReference type="GO" id="GO:0005737">
    <property type="term" value="C:cytoplasm"/>
    <property type="evidence" value="ECO:0007669"/>
    <property type="project" value="TreeGrafter"/>
</dbReference>
<keyword evidence="12" id="KW-1185">Reference proteome</keyword>
<dbReference type="Proteomes" id="UP000249363">
    <property type="component" value="Unassembled WGS sequence"/>
</dbReference>
<evidence type="ECO:0000313" key="12">
    <source>
        <dbReference type="Proteomes" id="UP000249363"/>
    </source>
</evidence>
<dbReference type="InterPro" id="IPR038765">
    <property type="entry name" value="Papain-like_cys_pep_sf"/>
</dbReference>
<evidence type="ECO:0000313" key="11">
    <source>
        <dbReference type="EMBL" id="RAO66415.1"/>
    </source>
</evidence>
<dbReference type="FunFam" id="2.20.20.110:FF:000003">
    <property type="entry name" value="Putative DNA repair protein Rad4"/>
    <property type="match status" value="1"/>
</dbReference>
<dbReference type="InterPro" id="IPR018325">
    <property type="entry name" value="Rad4/PNGase_transGLS-fold"/>
</dbReference>
<protein>
    <recommendedName>
        <fullName evidence="13">Rad4 beta-hairpin domain-containing protein</fullName>
    </recommendedName>
</protein>
<sequence>MPRTTLPRRGRVRPGNFQKPRNHRDREEEIPQVYRELLAEADARAGDEPQSERPIKRRRVGERAQHTHNVQTDTDIQDSPSSNNVIDLTQAQTIYDLDAEDSSEDESDMEWEEVIVQQPATGIQNSVHTGGDESLDITLEEPTVRRTLVRRRKPVTGSEKRLRLDIHKAHVLCLLGHVYTRNLWCNDDDVQKYLKQMLPKQTISLLNPRESMPQFQRSTTFIDGLKEASEAFVRRFKVTAPGLRRPYWAENVQECKDRAASIMRDGEIISTREEFREQAKKLHGSRDFGAQLFCALLRSAAVEARLVCSLQVLPFSGVAKGISPEKPKRDYIVISSDDNLSSSDDKIVAQSSSLPAKGRRLGQPSFKTQVRPSSSNNLHRPRSFTSSPYPVFWVEVFNEAVQKWIPVDPLVTKTVARPSKFEPPASDRHNNMSYVVAFEEDASARDVTRRYAKAYNAKMRKTRVESTKDGETWWTNVMNYFEKPFLEDRDQLEFSEFTAKSAAEPMPRNIQDFKDHPVYALERHLRHNEVIHPKRKIGQVEAGKSGSKKGTVVEPVYRRADVHLVRTADGWYRLGRDIKIGEQPLKRVAASQRRDESDDDPDAISGAERTLYALYQTELYKPPPVVNGKIPKNAYGNLDVYVPTMIPPGGFHLKHPEAARAARILGVDYAAAVTGFEFKGRHGTAVVNGVIAASEHREALEEVIRCIEDERIQEELDRRTEEALRLWKHFLLKLRIAQKVKSYVIEGEASEGEEEVLEKDGHVSDDASDDPDFADGGGFIADDDVGESASGGGFIPEDNETSSADGGGFIPEDDGHDLSLENNDFGNSLDSENHEGGGFIMNESDGLNSESRNDGGFITDEHSPATDRDSPYNKSVEDTNNVQQSAVTERNVPRSKKNIPRYKLIVIPNTTTIEISSSTSVQSAKKAAEEKDVAQASMNISDGVVPADGLSEAAPIQLDSSSDQASAAMSVDLNSQGPEEPKSPEQFVQPADSESDSALEKESLLSHDPEDEDAEPEWLLSD</sequence>
<dbReference type="Gene3D" id="3.30.60.290">
    <property type="entry name" value="Rad4, beta-hairpin domain BHD2"/>
    <property type="match status" value="1"/>
</dbReference>
<dbReference type="PANTHER" id="PTHR12135:SF0">
    <property type="entry name" value="DNA REPAIR PROTEIN COMPLEMENTING XP-C CELLS"/>
    <property type="match status" value="1"/>
</dbReference>
<evidence type="ECO:0008006" key="13">
    <source>
        <dbReference type="Google" id="ProtNLM"/>
    </source>
</evidence>
<dbReference type="InterPro" id="IPR018326">
    <property type="entry name" value="Rad4_beta-hairpin_dom1"/>
</dbReference>
<feature type="compositionally biased region" description="Basic residues" evidence="7">
    <location>
        <begin position="1"/>
        <end position="12"/>
    </location>
</feature>
<keyword evidence="3" id="KW-0227">DNA damage</keyword>
<proteinExistence type="inferred from homology"/>
<dbReference type="InterPro" id="IPR036985">
    <property type="entry name" value="Transglutaminase-like_sf"/>
</dbReference>
<dbReference type="GO" id="GO:0071942">
    <property type="term" value="C:XPC complex"/>
    <property type="evidence" value="ECO:0007669"/>
    <property type="project" value="TreeGrafter"/>
</dbReference>
<evidence type="ECO:0000256" key="2">
    <source>
        <dbReference type="ARBA" id="ARBA00009525"/>
    </source>
</evidence>
<feature type="compositionally biased region" description="Polar residues" evidence="7">
    <location>
        <begin position="820"/>
        <end position="830"/>
    </location>
</feature>
<feature type="compositionally biased region" description="Polar residues" evidence="7">
    <location>
        <begin position="878"/>
        <end position="888"/>
    </location>
</feature>
<dbReference type="Pfam" id="PF10405">
    <property type="entry name" value="BHD_3"/>
    <property type="match status" value="1"/>
</dbReference>
<dbReference type="PANTHER" id="PTHR12135">
    <property type="entry name" value="DNA REPAIR PROTEIN XP-C / RAD4"/>
    <property type="match status" value="1"/>
</dbReference>
<dbReference type="Pfam" id="PF03835">
    <property type="entry name" value="Rad4"/>
    <property type="match status" value="1"/>
</dbReference>
<accession>A0A364KS96</accession>
<dbReference type="InterPro" id="IPR004583">
    <property type="entry name" value="DNA_repair_Rad4"/>
</dbReference>
<keyword evidence="5" id="KW-0234">DNA repair</keyword>
<dbReference type="Gene3D" id="3.30.70.2460">
    <property type="entry name" value="Rad4, beta-hairpin domain BHD3"/>
    <property type="match status" value="1"/>
</dbReference>
<feature type="compositionally biased region" description="Basic and acidic residues" evidence="7">
    <location>
        <begin position="998"/>
        <end position="1008"/>
    </location>
</feature>
<evidence type="ECO:0000256" key="6">
    <source>
        <dbReference type="ARBA" id="ARBA00023242"/>
    </source>
</evidence>
<dbReference type="GO" id="GO:0000111">
    <property type="term" value="C:nucleotide-excision repair factor 2 complex"/>
    <property type="evidence" value="ECO:0007669"/>
    <property type="project" value="TreeGrafter"/>
</dbReference>
<dbReference type="RefSeq" id="XP_040730932.1">
    <property type="nucleotide sequence ID" value="XM_040874572.1"/>
</dbReference>
<dbReference type="Pfam" id="PF10403">
    <property type="entry name" value="BHD_1"/>
    <property type="match status" value="1"/>
</dbReference>
<comment type="similarity">
    <text evidence="2">Belongs to the XPC family.</text>
</comment>
<dbReference type="STRING" id="1196081.A0A364KS96"/>
<evidence type="ECO:0000256" key="5">
    <source>
        <dbReference type="ARBA" id="ARBA00023204"/>
    </source>
</evidence>
<evidence type="ECO:0000259" key="10">
    <source>
        <dbReference type="SMART" id="SM01032"/>
    </source>
</evidence>
<dbReference type="GeneID" id="63791644"/>
<feature type="domain" description="Rad4 beta-hairpin" evidence="9">
    <location>
        <begin position="565"/>
        <end position="623"/>
    </location>
</feature>